<comment type="subcellular location">
    <subcellularLocation>
        <location evidence="1">Cytoplasm</location>
    </subcellularLocation>
</comment>
<reference evidence="8 9" key="1">
    <citation type="submission" date="2023-12" db="EMBL/GenBank/DDBJ databases">
        <title>Whole-genome sequencing of halo(alkali)philic microorganisms from hypersaline lakes.</title>
        <authorList>
            <person name="Sorokin D.Y."/>
            <person name="Merkel A.Y."/>
            <person name="Messina E."/>
            <person name="Yakimov M."/>
        </authorList>
    </citation>
    <scope>NUCLEOTIDE SEQUENCE [LARGE SCALE GENOMIC DNA]</scope>
    <source>
        <strain evidence="8 9">AB-CW1</strain>
    </source>
</reference>
<sequence>MSRLAIDTATEACSAALEHGGRVYHRYEVAPRRHADLMLPMIESLLAEAGCDRREIEWIAFGRGPGAFTGVRIAAGIAHGLSLGVGCGLVPVSNLEALAVAAATERGEAQVLTAIDARMGEVYWAGFGVDGDQLKVIAPEQVCPPSAVRAGDIAVKQALAVGTGWGTHGDALIETLGVSPATIIPDALPDAAVMLRIAMTRVAQGTRPQAPSAAQPVYLRDKVAVPGGGTNPS</sequence>
<dbReference type="PANTHER" id="PTHR11735:SF11">
    <property type="entry name" value="TRNA THREONYLCARBAMOYLADENOSINE BIOSYNTHESIS PROTEIN TSAB"/>
    <property type="match status" value="1"/>
</dbReference>
<dbReference type="InterPro" id="IPR000905">
    <property type="entry name" value="Gcp-like_dom"/>
</dbReference>
<keyword evidence="8" id="KW-0808">Transferase</keyword>
<comment type="caution">
    <text evidence="8">The sequence shown here is derived from an EMBL/GenBank/DDBJ whole genome shotgun (WGS) entry which is preliminary data.</text>
</comment>
<evidence type="ECO:0000313" key="9">
    <source>
        <dbReference type="Proteomes" id="UP001302316"/>
    </source>
</evidence>
<comment type="similarity">
    <text evidence="2">Belongs to the KAE1 / TsaD family. TsaB subfamily.</text>
</comment>
<evidence type="ECO:0000256" key="4">
    <source>
        <dbReference type="ARBA" id="ARBA00022490"/>
    </source>
</evidence>
<evidence type="ECO:0000256" key="5">
    <source>
        <dbReference type="ARBA" id="ARBA00022694"/>
    </source>
</evidence>
<accession>A0AAP6MJM5</accession>
<feature type="domain" description="Gcp-like" evidence="7">
    <location>
        <begin position="28"/>
        <end position="149"/>
    </location>
</feature>
<evidence type="ECO:0000256" key="1">
    <source>
        <dbReference type="ARBA" id="ARBA00004496"/>
    </source>
</evidence>
<evidence type="ECO:0000313" key="8">
    <source>
        <dbReference type="EMBL" id="MEA5444358.1"/>
    </source>
</evidence>
<keyword evidence="4" id="KW-0963">Cytoplasm</keyword>
<keyword evidence="8" id="KW-0012">Acyltransferase</keyword>
<organism evidence="8 9">
    <name type="scientific">Natronospira elongata</name>
    <dbReference type="NCBI Taxonomy" id="3110268"/>
    <lineage>
        <taxon>Bacteria</taxon>
        <taxon>Pseudomonadati</taxon>
        <taxon>Pseudomonadota</taxon>
        <taxon>Gammaproteobacteria</taxon>
        <taxon>Natronospirales</taxon>
        <taxon>Natronospiraceae</taxon>
        <taxon>Natronospira</taxon>
    </lineage>
</organism>
<name>A0AAP6MJM5_9GAMM</name>
<dbReference type="InterPro" id="IPR022496">
    <property type="entry name" value="T6A_TsaB"/>
</dbReference>
<dbReference type="EMBL" id="JAYGII010000001">
    <property type="protein sequence ID" value="MEA5444358.1"/>
    <property type="molecule type" value="Genomic_DNA"/>
</dbReference>
<evidence type="ECO:0000256" key="6">
    <source>
        <dbReference type="ARBA" id="ARBA00032446"/>
    </source>
</evidence>
<dbReference type="SUPFAM" id="SSF53067">
    <property type="entry name" value="Actin-like ATPase domain"/>
    <property type="match status" value="2"/>
</dbReference>
<dbReference type="GO" id="GO:0002949">
    <property type="term" value="P:tRNA threonylcarbamoyladenosine modification"/>
    <property type="evidence" value="ECO:0007669"/>
    <property type="project" value="InterPro"/>
</dbReference>
<dbReference type="AlphaFoldDB" id="A0AAP6MJM5"/>
<dbReference type="GO" id="GO:0016746">
    <property type="term" value="F:acyltransferase activity"/>
    <property type="evidence" value="ECO:0007669"/>
    <property type="project" value="UniProtKB-KW"/>
</dbReference>
<dbReference type="PANTHER" id="PTHR11735">
    <property type="entry name" value="TRNA N6-ADENOSINE THREONYLCARBAMOYLTRANSFERASE"/>
    <property type="match status" value="1"/>
</dbReference>
<dbReference type="NCBIfam" id="TIGR03725">
    <property type="entry name" value="T6A_YeaZ"/>
    <property type="match status" value="1"/>
</dbReference>
<gene>
    <name evidence="8" type="primary">tsaB</name>
    <name evidence="8" type="ORF">VCB98_00815</name>
</gene>
<proteinExistence type="inferred from homology"/>
<evidence type="ECO:0000259" key="7">
    <source>
        <dbReference type="Pfam" id="PF00814"/>
    </source>
</evidence>
<dbReference type="Pfam" id="PF00814">
    <property type="entry name" value="TsaD"/>
    <property type="match status" value="1"/>
</dbReference>
<protein>
    <recommendedName>
        <fullName evidence="3">tRNA threonylcarbamoyladenosine biosynthesis protein TsaB</fullName>
    </recommendedName>
    <alternativeName>
        <fullName evidence="6">t(6)A37 threonylcarbamoyladenosine biosynthesis protein TsaB</fullName>
    </alternativeName>
</protein>
<dbReference type="FunFam" id="3.30.420.40:FF:000097">
    <property type="entry name" value="tRNA threonylcarbamoyladenosine biosynthesis protein TsaB"/>
    <property type="match status" value="1"/>
</dbReference>
<dbReference type="CDD" id="cd24032">
    <property type="entry name" value="ASKHA_NBD_TsaB"/>
    <property type="match status" value="1"/>
</dbReference>
<dbReference type="InterPro" id="IPR043129">
    <property type="entry name" value="ATPase_NBD"/>
</dbReference>
<dbReference type="Proteomes" id="UP001302316">
    <property type="component" value="Unassembled WGS sequence"/>
</dbReference>
<dbReference type="Gene3D" id="3.30.420.40">
    <property type="match status" value="2"/>
</dbReference>
<dbReference type="GO" id="GO:0005829">
    <property type="term" value="C:cytosol"/>
    <property type="evidence" value="ECO:0007669"/>
    <property type="project" value="TreeGrafter"/>
</dbReference>
<keyword evidence="5" id="KW-0819">tRNA processing</keyword>
<keyword evidence="9" id="KW-1185">Reference proteome</keyword>
<evidence type="ECO:0000256" key="3">
    <source>
        <dbReference type="ARBA" id="ARBA00019012"/>
    </source>
</evidence>
<dbReference type="RefSeq" id="WP_346049466.1">
    <property type="nucleotide sequence ID" value="NZ_JAYGII010000001.1"/>
</dbReference>
<evidence type="ECO:0000256" key="2">
    <source>
        <dbReference type="ARBA" id="ARBA00010493"/>
    </source>
</evidence>